<dbReference type="GO" id="GO:0030527">
    <property type="term" value="F:structural constituent of chromatin"/>
    <property type="evidence" value="ECO:0007669"/>
    <property type="project" value="InterPro"/>
</dbReference>
<evidence type="ECO:0000313" key="4">
    <source>
        <dbReference type="EMBL" id="QAZ67915.1"/>
    </source>
</evidence>
<reference evidence="4 5" key="1">
    <citation type="submission" date="2018-02" db="EMBL/GenBank/DDBJ databases">
        <title>Genome sequence of Desulfovibrio carbinolicus DSM 3852.</title>
        <authorList>
            <person name="Wilbanks E."/>
            <person name="Skennerton C.T."/>
            <person name="Orphan V.J."/>
        </authorList>
    </citation>
    <scope>NUCLEOTIDE SEQUENCE [LARGE SCALE GENOMIC DNA]</scope>
    <source>
        <strain evidence="4 5">DSM 3852</strain>
    </source>
</reference>
<dbReference type="Gene3D" id="4.10.520.10">
    <property type="entry name" value="IHF-like DNA-binding proteins"/>
    <property type="match status" value="1"/>
</dbReference>
<protein>
    <submittedName>
        <fullName evidence="4">Integration host factor subunit beta</fullName>
    </submittedName>
</protein>
<dbReference type="GO" id="GO:0003677">
    <property type="term" value="F:DNA binding"/>
    <property type="evidence" value="ECO:0007669"/>
    <property type="project" value="UniProtKB-KW"/>
</dbReference>
<dbReference type="PRINTS" id="PR01727">
    <property type="entry name" value="DNABINDINGHU"/>
</dbReference>
<dbReference type="PANTHER" id="PTHR33175">
    <property type="entry name" value="DNA-BINDING PROTEIN HU"/>
    <property type="match status" value="1"/>
</dbReference>
<dbReference type="GO" id="GO:0005829">
    <property type="term" value="C:cytosol"/>
    <property type="evidence" value="ECO:0007669"/>
    <property type="project" value="TreeGrafter"/>
</dbReference>
<accession>A0A4P6HLN4</accession>
<dbReference type="RefSeq" id="WP_005993416.1">
    <property type="nucleotide sequence ID" value="NZ_CP026538.1"/>
</dbReference>
<comment type="similarity">
    <text evidence="1 3">Belongs to the bacterial histone-like protein family.</text>
</comment>
<dbReference type="PANTHER" id="PTHR33175:SF5">
    <property type="entry name" value="INTEGRATION HOST FACTOR SUBUNIT BETA"/>
    <property type="match status" value="1"/>
</dbReference>
<dbReference type="InterPro" id="IPR000119">
    <property type="entry name" value="Hist_DNA-bd"/>
</dbReference>
<sequence length="91" mass="10228">MNKSELIKTLAETKDLHIDEAADIVNAFVDSVKQALINEDRVEIRGFGSFKIKGYKGYTGRNPKSGDVVTVAPKKLPFFRPGKELKEYLNK</sequence>
<dbReference type="Proteomes" id="UP000293296">
    <property type="component" value="Chromosome"/>
</dbReference>
<evidence type="ECO:0000256" key="3">
    <source>
        <dbReference type="RuleBase" id="RU003939"/>
    </source>
</evidence>
<dbReference type="SMART" id="SM00411">
    <property type="entry name" value="BHL"/>
    <property type="match status" value="1"/>
</dbReference>
<proteinExistence type="inferred from homology"/>
<name>A0A4P6HLN4_9BACT</name>
<evidence type="ECO:0000313" key="5">
    <source>
        <dbReference type="Proteomes" id="UP000293296"/>
    </source>
</evidence>
<evidence type="ECO:0000256" key="2">
    <source>
        <dbReference type="ARBA" id="ARBA00023125"/>
    </source>
</evidence>
<evidence type="ECO:0000256" key="1">
    <source>
        <dbReference type="ARBA" id="ARBA00010529"/>
    </source>
</evidence>
<dbReference type="SUPFAM" id="SSF47729">
    <property type="entry name" value="IHF-like DNA-binding proteins"/>
    <property type="match status" value="1"/>
</dbReference>
<keyword evidence="5" id="KW-1185">Reference proteome</keyword>
<dbReference type="OrthoDB" id="9804203at2"/>
<dbReference type="Pfam" id="PF00216">
    <property type="entry name" value="Bac_DNA_binding"/>
    <property type="match status" value="1"/>
</dbReference>
<dbReference type="CDD" id="cd13836">
    <property type="entry name" value="IHF_B"/>
    <property type="match status" value="1"/>
</dbReference>
<gene>
    <name evidence="4" type="ORF">C3Y92_12065</name>
</gene>
<dbReference type="InterPro" id="IPR010992">
    <property type="entry name" value="IHF-like_DNA-bd_dom_sf"/>
</dbReference>
<dbReference type="KEGG" id="dcb:C3Y92_12065"/>
<dbReference type="AlphaFoldDB" id="A0A4P6HLN4"/>
<keyword evidence="2" id="KW-0238">DNA-binding</keyword>
<organism evidence="4 5">
    <name type="scientific">Solidesulfovibrio carbinolicus</name>
    <dbReference type="NCBI Taxonomy" id="296842"/>
    <lineage>
        <taxon>Bacteria</taxon>
        <taxon>Pseudomonadati</taxon>
        <taxon>Thermodesulfobacteriota</taxon>
        <taxon>Desulfovibrionia</taxon>
        <taxon>Desulfovibrionales</taxon>
        <taxon>Desulfovibrionaceae</taxon>
        <taxon>Solidesulfovibrio</taxon>
    </lineage>
</organism>
<dbReference type="EMBL" id="CP026538">
    <property type="protein sequence ID" value="QAZ67915.1"/>
    <property type="molecule type" value="Genomic_DNA"/>
</dbReference>